<reference evidence="1" key="1">
    <citation type="submission" date="2021-06" db="EMBL/GenBank/DDBJ databases">
        <authorList>
            <person name="Kallberg Y."/>
            <person name="Tangrot J."/>
            <person name="Rosling A."/>
        </authorList>
    </citation>
    <scope>NUCLEOTIDE SEQUENCE</scope>
    <source>
        <strain evidence="1">IL203A</strain>
    </source>
</reference>
<keyword evidence="2" id="KW-1185">Reference proteome</keyword>
<evidence type="ECO:0000313" key="1">
    <source>
        <dbReference type="EMBL" id="CAG8679264.1"/>
    </source>
</evidence>
<protein>
    <submittedName>
        <fullName evidence="1">3881_t:CDS:1</fullName>
    </submittedName>
</protein>
<dbReference type="EMBL" id="CAJVPU010021010">
    <property type="protein sequence ID" value="CAG8679264.1"/>
    <property type="molecule type" value="Genomic_DNA"/>
</dbReference>
<evidence type="ECO:0000313" key="2">
    <source>
        <dbReference type="Proteomes" id="UP000789702"/>
    </source>
</evidence>
<organism evidence="1 2">
    <name type="scientific">Dentiscutata heterogama</name>
    <dbReference type="NCBI Taxonomy" id="1316150"/>
    <lineage>
        <taxon>Eukaryota</taxon>
        <taxon>Fungi</taxon>
        <taxon>Fungi incertae sedis</taxon>
        <taxon>Mucoromycota</taxon>
        <taxon>Glomeromycotina</taxon>
        <taxon>Glomeromycetes</taxon>
        <taxon>Diversisporales</taxon>
        <taxon>Gigasporaceae</taxon>
        <taxon>Dentiscutata</taxon>
    </lineage>
</organism>
<accession>A0ACA9NWH7</accession>
<dbReference type="Proteomes" id="UP000789702">
    <property type="component" value="Unassembled WGS sequence"/>
</dbReference>
<sequence length="108" mass="12012">MSLPTSTSYEPTTITKSSTPKVKENDVVHDIESSQITQIRVITRYHASSGLASPTNDHNLPARETVTPGASGSSGLVRIWWRNLPECEGDCEIDENMCVRFTQVLRHK</sequence>
<gene>
    <name evidence="1" type="ORF">DHETER_LOCUS10558</name>
</gene>
<name>A0ACA9NWH7_9GLOM</name>
<comment type="caution">
    <text evidence="1">The sequence shown here is derived from an EMBL/GenBank/DDBJ whole genome shotgun (WGS) entry which is preliminary data.</text>
</comment>
<proteinExistence type="predicted"/>